<evidence type="ECO:0000256" key="4">
    <source>
        <dbReference type="ARBA" id="ARBA00023306"/>
    </source>
</evidence>
<sequence>MKEHYYVALDIGSSSVKVVVGEKFHNGVNVIGTGQTFTDGVSKGMINDFDQAKNAIIDTIKKAKIASGVDIDEVFVKIPIADTKIHFTDEILRFSGQATEISGEHIEELLENVRSANIHSNEEVVSVYPVSFIVDGLHEVNDPKEMIVEDSLTVKAGVITANRTLLINLIKCVEAAGLTVLDVYSDALNYQHVLTDAEIELGAVVIDIGMDLTQFAYFERGSLKYANSVALAGRDITLDLVDEFNTTYEEADKAKEQYGHAFFDHASDDEKLMLSQTDSDQGLQVTSKDLADVIELVIEDALMSVFENIAANGINTVQGGFIITGGTSNIRGVKELVQDLVAEKVRVHIPNQMGARKPEFTSAISTLSNGIMFDELLDYVTIDNYDDYPEDSGEHVESSNQQEQPTNFFTGLFNKRKEENELQVNRDDSEVEEDELDQEDYNYPEEEDSPSYEDESVDSDEDYEDYEDDEIESRVGSEEAKETKDDSSLGSKMKKVLKNLFE</sequence>
<feature type="compositionally biased region" description="Basic and acidic residues" evidence="6">
    <location>
        <begin position="472"/>
        <end position="487"/>
    </location>
</feature>
<comment type="similarity">
    <text evidence="5">Belongs to the FtsA/MreB family.</text>
</comment>
<dbReference type="GO" id="GO:0043093">
    <property type="term" value="P:FtsZ-dependent cytokinesis"/>
    <property type="evidence" value="ECO:0007669"/>
    <property type="project" value="UniProtKB-UniRule"/>
</dbReference>
<dbReference type="PANTHER" id="PTHR32432:SF4">
    <property type="entry name" value="CELL DIVISION PROTEIN FTSA"/>
    <property type="match status" value="1"/>
</dbReference>
<dbReference type="InterPro" id="IPR050696">
    <property type="entry name" value="FtsA/MreB"/>
</dbReference>
<dbReference type="Gene3D" id="3.30.420.40">
    <property type="match status" value="2"/>
</dbReference>
<evidence type="ECO:0000256" key="1">
    <source>
        <dbReference type="ARBA" id="ARBA00022475"/>
    </source>
</evidence>
<dbReference type="SMART" id="SM00842">
    <property type="entry name" value="FtsA"/>
    <property type="match status" value="1"/>
</dbReference>
<gene>
    <name evidence="5 8" type="primary">ftsA</name>
    <name evidence="8" type="ORF">JEODO184_01653</name>
</gene>
<feature type="compositionally biased region" description="Basic residues" evidence="6">
    <location>
        <begin position="492"/>
        <end position="502"/>
    </location>
</feature>
<comment type="function">
    <text evidence="5">Cell division protein that is involved in the assembly of the Z ring. May serve as a membrane anchor for the Z ring.</text>
</comment>
<dbReference type="PANTHER" id="PTHR32432">
    <property type="entry name" value="CELL DIVISION PROTEIN FTSA-RELATED"/>
    <property type="match status" value="1"/>
</dbReference>
<dbReference type="Pfam" id="PF02491">
    <property type="entry name" value="SHS2_FTSA"/>
    <property type="match status" value="1"/>
</dbReference>
<evidence type="ECO:0000256" key="6">
    <source>
        <dbReference type="SAM" id="MobiDB-lite"/>
    </source>
</evidence>
<feature type="compositionally biased region" description="Acidic residues" evidence="6">
    <location>
        <begin position="429"/>
        <end position="471"/>
    </location>
</feature>
<dbReference type="AlphaFoldDB" id="A0A6V7RMU4"/>
<accession>A0A6V7RMU4</accession>
<protein>
    <recommendedName>
        <fullName evidence="5">Cell division protein FtsA</fullName>
    </recommendedName>
</protein>
<comment type="subunit">
    <text evidence="5">Self-interacts. Interacts with FtsZ.</text>
</comment>
<keyword evidence="3 5" id="KW-0472">Membrane</keyword>
<dbReference type="Proteomes" id="UP000589351">
    <property type="component" value="Unassembled WGS sequence"/>
</dbReference>
<comment type="subcellular location">
    <subcellularLocation>
        <location evidence="5">Cell membrane</location>
        <topology evidence="5">Peripheral membrane protein</topology>
        <orientation evidence="5">Cytoplasmic side</orientation>
    </subcellularLocation>
    <text evidence="5">Localizes to the Z ring in an FtsZ-dependent manner. Targeted to the membrane through a conserved C-terminal amphipathic helix.</text>
</comment>
<dbReference type="GO" id="GO:0009898">
    <property type="term" value="C:cytoplasmic side of plasma membrane"/>
    <property type="evidence" value="ECO:0007669"/>
    <property type="project" value="UniProtKB-UniRule"/>
</dbReference>
<dbReference type="NCBIfam" id="TIGR01174">
    <property type="entry name" value="ftsA"/>
    <property type="match status" value="1"/>
</dbReference>
<comment type="caution">
    <text evidence="8">The sequence shown here is derived from an EMBL/GenBank/DDBJ whole genome shotgun (WGS) entry which is preliminary data.</text>
</comment>
<dbReference type="Gene3D" id="3.30.1490.110">
    <property type="match status" value="1"/>
</dbReference>
<keyword evidence="2 5" id="KW-0132">Cell division</keyword>
<dbReference type="HAMAP" id="MF_02033">
    <property type="entry name" value="FtsA"/>
    <property type="match status" value="1"/>
</dbReference>
<feature type="compositionally biased region" description="Basic and acidic residues" evidence="6">
    <location>
        <begin position="419"/>
        <end position="428"/>
    </location>
</feature>
<evidence type="ECO:0000313" key="9">
    <source>
        <dbReference type="Proteomes" id="UP000589351"/>
    </source>
</evidence>
<dbReference type="Pfam" id="PF14450">
    <property type="entry name" value="FtsA"/>
    <property type="match status" value="1"/>
</dbReference>
<feature type="domain" description="SHS2" evidence="7">
    <location>
        <begin position="6"/>
        <end position="194"/>
    </location>
</feature>
<evidence type="ECO:0000256" key="5">
    <source>
        <dbReference type="HAMAP-Rule" id="MF_02033"/>
    </source>
</evidence>
<evidence type="ECO:0000313" key="8">
    <source>
        <dbReference type="EMBL" id="CAD2079312.1"/>
    </source>
</evidence>
<keyword evidence="1 5" id="KW-1003">Cell membrane</keyword>
<evidence type="ECO:0000259" key="7">
    <source>
        <dbReference type="SMART" id="SM00842"/>
    </source>
</evidence>
<dbReference type="SUPFAM" id="SSF53067">
    <property type="entry name" value="Actin-like ATPase domain"/>
    <property type="match status" value="2"/>
</dbReference>
<evidence type="ECO:0000256" key="2">
    <source>
        <dbReference type="ARBA" id="ARBA00022618"/>
    </source>
</evidence>
<reference evidence="8 9" key="1">
    <citation type="submission" date="2020-07" db="EMBL/GenBank/DDBJ databases">
        <authorList>
            <person name="Criscuolo A."/>
        </authorList>
    </citation>
    <scope>NUCLEOTIDE SEQUENCE [LARGE SCALE GENOMIC DNA]</scope>
    <source>
        <strain evidence="8">CIP111649</strain>
    </source>
</reference>
<dbReference type="GO" id="GO:0032153">
    <property type="term" value="C:cell division site"/>
    <property type="evidence" value="ECO:0007669"/>
    <property type="project" value="UniProtKB-UniRule"/>
</dbReference>
<organism evidence="8 9">
    <name type="scientific">Jeotgalicoccus meleagridis</name>
    <dbReference type="NCBI Taxonomy" id="2759181"/>
    <lineage>
        <taxon>Bacteria</taxon>
        <taxon>Bacillati</taxon>
        <taxon>Bacillota</taxon>
        <taxon>Bacilli</taxon>
        <taxon>Bacillales</taxon>
        <taxon>Staphylococcaceae</taxon>
        <taxon>Jeotgalicoccus</taxon>
    </lineage>
</organism>
<evidence type="ECO:0000256" key="3">
    <source>
        <dbReference type="ARBA" id="ARBA00023136"/>
    </source>
</evidence>
<dbReference type="CDD" id="cd24048">
    <property type="entry name" value="ASKHA_NBD_FtsA"/>
    <property type="match status" value="1"/>
</dbReference>
<keyword evidence="4 5" id="KW-0131">Cell cycle</keyword>
<dbReference type="EMBL" id="CAJEWD010000008">
    <property type="protein sequence ID" value="CAD2079312.1"/>
    <property type="molecule type" value="Genomic_DNA"/>
</dbReference>
<proteinExistence type="inferred from homology"/>
<dbReference type="RefSeq" id="WP_185126120.1">
    <property type="nucleotide sequence ID" value="NZ_CAJEWD010000008.1"/>
</dbReference>
<dbReference type="InterPro" id="IPR043129">
    <property type="entry name" value="ATPase_NBD"/>
</dbReference>
<keyword evidence="9" id="KW-1185">Reference proteome</keyword>
<dbReference type="InterPro" id="IPR020823">
    <property type="entry name" value="Cell_div_FtsA"/>
</dbReference>
<dbReference type="InterPro" id="IPR003494">
    <property type="entry name" value="SHS2_FtsA"/>
</dbReference>
<feature type="region of interest" description="Disordered" evidence="6">
    <location>
        <begin position="419"/>
        <end position="502"/>
    </location>
</feature>
<name>A0A6V7RMU4_9STAP</name>